<evidence type="ECO:0000313" key="4">
    <source>
        <dbReference type="Proteomes" id="UP001339911"/>
    </source>
</evidence>
<organism evidence="3 4">
    <name type="scientific">Plantactinospora veratri</name>
    <dbReference type="NCBI Taxonomy" id="1436122"/>
    <lineage>
        <taxon>Bacteria</taxon>
        <taxon>Bacillati</taxon>
        <taxon>Actinomycetota</taxon>
        <taxon>Actinomycetes</taxon>
        <taxon>Micromonosporales</taxon>
        <taxon>Micromonosporaceae</taxon>
        <taxon>Plantactinospora</taxon>
    </lineage>
</organism>
<protein>
    <recommendedName>
        <fullName evidence="5">Secreted protein</fullName>
    </recommendedName>
</protein>
<feature type="chain" id="PRO_5046945538" description="Secreted protein" evidence="2">
    <location>
        <begin position="20"/>
        <end position="83"/>
    </location>
</feature>
<evidence type="ECO:0000256" key="1">
    <source>
        <dbReference type="SAM" id="MobiDB-lite"/>
    </source>
</evidence>
<feature type="signal peptide" evidence="2">
    <location>
        <begin position="1"/>
        <end position="19"/>
    </location>
</feature>
<dbReference type="EMBL" id="JAZGQL010000016">
    <property type="protein sequence ID" value="MEE6309462.1"/>
    <property type="molecule type" value="Genomic_DNA"/>
</dbReference>
<keyword evidence="2" id="KW-0732">Signal</keyword>
<keyword evidence="4" id="KW-1185">Reference proteome</keyword>
<evidence type="ECO:0000256" key="2">
    <source>
        <dbReference type="SAM" id="SignalP"/>
    </source>
</evidence>
<feature type="compositionally biased region" description="Low complexity" evidence="1">
    <location>
        <begin position="60"/>
        <end position="83"/>
    </location>
</feature>
<name>A0ABU7SHS2_9ACTN</name>
<comment type="caution">
    <text evidence="3">The sequence shown here is derived from an EMBL/GenBank/DDBJ whole genome shotgun (WGS) entry which is preliminary data.</text>
</comment>
<proteinExistence type="predicted"/>
<evidence type="ECO:0008006" key="5">
    <source>
        <dbReference type="Google" id="ProtNLM"/>
    </source>
</evidence>
<reference evidence="3 4" key="1">
    <citation type="submission" date="2024-01" db="EMBL/GenBank/DDBJ databases">
        <title>Genome insights into Plantactinospora veratri sp. nov.</title>
        <authorList>
            <person name="Wang L."/>
        </authorList>
    </citation>
    <scope>NUCLEOTIDE SEQUENCE [LARGE SCALE GENOMIC DNA]</scope>
    <source>
        <strain evidence="3 4">NEAU-FHS4</strain>
    </source>
</reference>
<dbReference type="Proteomes" id="UP001339911">
    <property type="component" value="Unassembled WGS sequence"/>
</dbReference>
<gene>
    <name evidence="3" type="ORF">V1634_21755</name>
</gene>
<feature type="region of interest" description="Disordered" evidence="1">
    <location>
        <begin position="45"/>
        <end position="83"/>
    </location>
</feature>
<evidence type="ECO:0000313" key="3">
    <source>
        <dbReference type="EMBL" id="MEE6309462.1"/>
    </source>
</evidence>
<sequence>MPWLAALFFRAFFFRDFFAMLTSVCLPWAAPTSVVDRPFLLAPGNPPMVAGRPRRGGTPGSPAAEHPAASATSAAVPAPVLVA</sequence>
<accession>A0ABU7SHS2</accession>